<reference evidence="3" key="1">
    <citation type="submission" date="2015-05" db="EMBL/GenBank/DDBJ databases">
        <title>Permanent draft genome of Rhodopirellula islandicus K833.</title>
        <authorList>
            <person name="Kizina J."/>
            <person name="Richter M."/>
            <person name="Glockner F.O."/>
            <person name="Harder J."/>
        </authorList>
    </citation>
    <scope>NUCLEOTIDE SEQUENCE [LARGE SCALE GENOMIC DNA]</scope>
    <source>
        <strain evidence="3">K833</strain>
    </source>
</reference>
<evidence type="ECO:0000259" key="2">
    <source>
        <dbReference type="Pfam" id="PF13670"/>
    </source>
</evidence>
<comment type="caution">
    <text evidence="3">The sequence shown here is derived from an EMBL/GenBank/DDBJ whole genome shotgun (WGS) entry which is preliminary data.</text>
</comment>
<accession>A0A0J1BM06</accession>
<dbReference type="RefSeq" id="WP_053061025.1">
    <property type="nucleotide sequence ID" value="NZ_LECT01000006.1"/>
</dbReference>
<gene>
    <name evidence="3" type="ORF">RISK_000593</name>
</gene>
<keyword evidence="4" id="KW-1185">Reference proteome</keyword>
<evidence type="ECO:0000313" key="4">
    <source>
        <dbReference type="Proteomes" id="UP000036367"/>
    </source>
</evidence>
<dbReference type="Gene3D" id="3.10.450.40">
    <property type="match status" value="1"/>
</dbReference>
<feature type="chain" id="PRO_5005248330" description="PepSY domain-containing protein" evidence="1">
    <location>
        <begin position="22"/>
        <end position="158"/>
    </location>
</feature>
<dbReference type="Proteomes" id="UP000036367">
    <property type="component" value="Unassembled WGS sequence"/>
</dbReference>
<dbReference type="EMBL" id="LECT01000006">
    <property type="protein sequence ID" value="KLU07515.1"/>
    <property type="molecule type" value="Genomic_DNA"/>
</dbReference>
<dbReference type="PATRIC" id="fig|595434.4.peg.574"/>
<feature type="signal peptide" evidence="1">
    <location>
        <begin position="1"/>
        <end position="21"/>
    </location>
</feature>
<dbReference type="OrthoDB" id="274154at2"/>
<organism evidence="3 4">
    <name type="scientific">Rhodopirellula islandica</name>
    <dbReference type="NCBI Taxonomy" id="595434"/>
    <lineage>
        <taxon>Bacteria</taxon>
        <taxon>Pseudomonadati</taxon>
        <taxon>Planctomycetota</taxon>
        <taxon>Planctomycetia</taxon>
        <taxon>Pirellulales</taxon>
        <taxon>Pirellulaceae</taxon>
        <taxon>Rhodopirellula</taxon>
    </lineage>
</organism>
<protein>
    <recommendedName>
        <fullName evidence="2">PepSY domain-containing protein</fullName>
    </recommendedName>
</protein>
<dbReference type="AlphaFoldDB" id="A0A0J1BM06"/>
<proteinExistence type="predicted"/>
<keyword evidence="1" id="KW-0732">Signal</keyword>
<dbReference type="Pfam" id="PF13670">
    <property type="entry name" value="PepSY_2"/>
    <property type="match status" value="1"/>
</dbReference>
<dbReference type="InterPro" id="IPR025711">
    <property type="entry name" value="PepSY"/>
</dbReference>
<feature type="domain" description="PepSY" evidence="2">
    <location>
        <begin position="37"/>
        <end position="87"/>
    </location>
</feature>
<dbReference type="STRING" id="595434.RISK_000593"/>
<name>A0A0J1BM06_RHOIS</name>
<sequence>MKLLLLSSLVATMLVPLGLTTTNVVNGQFAGSTRLSVIEIVQNLEKDGYGPFTELSRDDGNWEVETHKGNESVELMVDPYSGKVLSEHHDDPDTPPPAGAMPLSKLLKTVRKNSNTQPIHEVSFERRYWEIEAFRNGQKRELHVDPITAKIIADRIDD</sequence>
<evidence type="ECO:0000256" key="1">
    <source>
        <dbReference type="SAM" id="SignalP"/>
    </source>
</evidence>
<evidence type="ECO:0000313" key="3">
    <source>
        <dbReference type="EMBL" id="KLU07515.1"/>
    </source>
</evidence>